<evidence type="ECO:0000313" key="3">
    <source>
        <dbReference type="Proteomes" id="UP001500282"/>
    </source>
</evidence>
<dbReference type="SUPFAM" id="SSF51556">
    <property type="entry name" value="Metallo-dependent hydrolases"/>
    <property type="match status" value="1"/>
</dbReference>
<dbReference type="EMBL" id="BAAAIH010000073">
    <property type="protein sequence ID" value="GAA1299289.1"/>
    <property type="molecule type" value="Genomic_DNA"/>
</dbReference>
<dbReference type="InterPro" id="IPR032466">
    <property type="entry name" value="Metal_Hydrolase"/>
</dbReference>
<dbReference type="Pfam" id="PF01979">
    <property type="entry name" value="Amidohydro_1"/>
    <property type="match status" value="1"/>
</dbReference>
<dbReference type="Gene3D" id="2.30.40.10">
    <property type="entry name" value="Urease, subunit C, domain 1"/>
    <property type="match status" value="1"/>
</dbReference>
<dbReference type="PANTHER" id="PTHR43794:SF5">
    <property type="entry name" value="CHLOROHYDROLASE FAMILY PROTEIN"/>
    <property type="match status" value="1"/>
</dbReference>
<organism evidence="2 3">
    <name type="scientific">Streptomyces javensis</name>
    <dbReference type="NCBI Taxonomy" id="114698"/>
    <lineage>
        <taxon>Bacteria</taxon>
        <taxon>Bacillati</taxon>
        <taxon>Actinomycetota</taxon>
        <taxon>Actinomycetes</taxon>
        <taxon>Kitasatosporales</taxon>
        <taxon>Streptomycetaceae</taxon>
        <taxon>Streptomyces</taxon>
        <taxon>Streptomyces violaceusniger group</taxon>
    </lineage>
</organism>
<dbReference type="Gene3D" id="3.20.20.140">
    <property type="entry name" value="Metal-dependent hydrolases"/>
    <property type="match status" value="1"/>
</dbReference>
<sequence>MSPSRFLIKGGYVLSMDPQVGEIPVGDILVEDDRIARIAPHIDAEAEVIDAEGCVVMPGMVDTHRHTWQTALRGICADWSLKEYMTGIRMSLLPAYSPADVYAGNYVGAVEALDAGVTTVLDFSHCVNTPDDADEAYRGLADAGIRAVYGYGFNAAPSDTPYFNDHDARIRDARRVAEKHFSGGDELVRMGVSLSEPGFVPFSRTRREIDTARELDAVITVHTACFWGSRVCRGIREMDHLGLLGPDQVHVHCNALDDEELAMLARAGAKVSCTPESEIQMGMGHPVISRSLNLGIKPTLGCDIISLSSGDLFTQMRLGLQDARCLINDPLNAVDQAPDTLPLGVRDALTWATVNGAEALGLADATGTLASGKKADIIVVGGGLNVLPRPEPVGAMVVQANATNVRTVLVNGVIRKRDGELVGVSKERLRQQILESTDRLFEKVNASGGVQSDASLIAWDSFNDIAAPNLAEAYGPTAAGA</sequence>
<feature type="domain" description="Amidohydrolase-related" evidence="1">
    <location>
        <begin position="55"/>
        <end position="414"/>
    </location>
</feature>
<dbReference type="InterPro" id="IPR011059">
    <property type="entry name" value="Metal-dep_hydrolase_composite"/>
</dbReference>
<dbReference type="Proteomes" id="UP001500282">
    <property type="component" value="Unassembled WGS sequence"/>
</dbReference>
<gene>
    <name evidence="2" type="ORF">GCM10009579_79300</name>
</gene>
<proteinExistence type="predicted"/>
<protein>
    <submittedName>
        <fullName evidence="2">Amidohydrolase family protein</fullName>
    </submittedName>
</protein>
<dbReference type="NCBIfam" id="NF006056">
    <property type="entry name" value="PRK08204.1"/>
    <property type="match status" value="1"/>
</dbReference>
<accession>A0ABP4I441</accession>
<evidence type="ECO:0000313" key="2">
    <source>
        <dbReference type="EMBL" id="GAA1299289.1"/>
    </source>
</evidence>
<comment type="caution">
    <text evidence="2">The sequence shown here is derived from an EMBL/GenBank/DDBJ whole genome shotgun (WGS) entry which is preliminary data.</text>
</comment>
<dbReference type="SUPFAM" id="SSF51338">
    <property type="entry name" value="Composite domain of metallo-dependent hydrolases"/>
    <property type="match status" value="1"/>
</dbReference>
<evidence type="ECO:0000259" key="1">
    <source>
        <dbReference type="Pfam" id="PF01979"/>
    </source>
</evidence>
<dbReference type="InterPro" id="IPR006680">
    <property type="entry name" value="Amidohydro-rel"/>
</dbReference>
<keyword evidence="3" id="KW-1185">Reference proteome</keyword>
<dbReference type="PANTHER" id="PTHR43794">
    <property type="entry name" value="AMINOHYDROLASE SSNA-RELATED"/>
    <property type="match status" value="1"/>
</dbReference>
<dbReference type="InterPro" id="IPR050287">
    <property type="entry name" value="MTA/SAH_deaminase"/>
</dbReference>
<name>A0ABP4I441_9ACTN</name>
<reference evidence="3" key="1">
    <citation type="journal article" date="2019" name="Int. J. Syst. Evol. Microbiol.">
        <title>The Global Catalogue of Microorganisms (GCM) 10K type strain sequencing project: providing services to taxonomists for standard genome sequencing and annotation.</title>
        <authorList>
            <consortium name="The Broad Institute Genomics Platform"/>
            <consortium name="The Broad Institute Genome Sequencing Center for Infectious Disease"/>
            <person name="Wu L."/>
            <person name="Ma J."/>
        </authorList>
    </citation>
    <scope>NUCLEOTIDE SEQUENCE [LARGE SCALE GENOMIC DNA]</scope>
    <source>
        <strain evidence="3">JCM 11448</strain>
    </source>
</reference>